<dbReference type="PANTHER" id="PTHR14303">
    <property type="entry name" value="DNA POLYMERASE DELTA SUBUNIT 4"/>
    <property type="match status" value="1"/>
</dbReference>
<feature type="compositionally biased region" description="Low complexity" evidence="1">
    <location>
        <begin position="28"/>
        <end position="40"/>
    </location>
</feature>
<dbReference type="EMBL" id="KB445794">
    <property type="protein sequence ID" value="EMD39333.1"/>
    <property type="molecule type" value="Genomic_DNA"/>
</dbReference>
<dbReference type="Pfam" id="PF04081">
    <property type="entry name" value="DNA_pol_delta_4"/>
    <property type="match status" value="1"/>
</dbReference>
<name>M2QQH6_CERS8</name>
<dbReference type="PANTHER" id="PTHR14303:SF0">
    <property type="entry name" value="DNA POLYMERASE DELTA SUBUNIT 4"/>
    <property type="match status" value="1"/>
</dbReference>
<feature type="region of interest" description="Disordered" evidence="1">
    <location>
        <begin position="108"/>
        <end position="132"/>
    </location>
</feature>
<dbReference type="HOGENOM" id="CLU_077732_1_0_1"/>
<evidence type="ECO:0000256" key="1">
    <source>
        <dbReference type="SAM" id="MobiDB-lite"/>
    </source>
</evidence>
<dbReference type="InterPro" id="IPR007218">
    <property type="entry name" value="DNA_pol_delta_4"/>
</dbReference>
<feature type="compositionally biased region" description="Acidic residues" evidence="1">
    <location>
        <begin position="48"/>
        <end position="60"/>
    </location>
</feature>
<reference evidence="2 3" key="1">
    <citation type="journal article" date="2012" name="Proc. Natl. Acad. Sci. U.S.A.">
        <title>Comparative genomics of Ceriporiopsis subvermispora and Phanerochaete chrysosporium provide insight into selective ligninolysis.</title>
        <authorList>
            <person name="Fernandez-Fueyo E."/>
            <person name="Ruiz-Duenas F.J."/>
            <person name="Ferreira P."/>
            <person name="Floudas D."/>
            <person name="Hibbett D.S."/>
            <person name="Canessa P."/>
            <person name="Larrondo L.F."/>
            <person name="James T.Y."/>
            <person name="Seelenfreund D."/>
            <person name="Lobos S."/>
            <person name="Polanco R."/>
            <person name="Tello M."/>
            <person name="Honda Y."/>
            <person name="Watanabe T."/>
            <person name="Watanabe T."/>
            <person name="Ryu J.S."/>
            <person name="Kubicek C.P."/>
            <person name="Schmoll M."/>
            <person name="Gaskell J."/>
            <person name="Hammel K.E."/>
            <person name="St John F.J."/>
            <person name="Vanden Wymelenberg A."/>
            <person name="Sabat G."/>
            <person name="Splinter BonDurant S."/>
            <person name="Syed K."/>
            <person name="Yadav J.S."/>
            <person name="Doddapaneni H."/>
            <person name="Subramanian V."/>
            <person name="Lavin J.L."/>
            <person name="Oguiza J.A."/>
            <person name="Perez G."/>
            <person name="Pisabarro A.G."/>
            <person name="Ramirez L."/>
            <person name="Santoyo F."/>
            <person name="Master E."/>
            <person name="Coutinho P.M."/>
            <person name="Henrissat B."/>
            <person name="Lombard V."/>
            <person name="Magnuson J.K."/>
            <person name="Kuees U."/>
            <person name="Hori C."/>
            <person name="Igarashi K."/>
            <person name="Samejima M."/>
            <person name="Held B.W."/>
            <person name="Barry K.W."/>
            <person name="LaButti K.M."/>
            <person name="Lapidus A."/>
            <person name="Lindquist E.A."/>
            <person name="Lucas S.M."/>
            <person name="Riley R."/>
            <person name="Salamov A.A."/>
            <person name="Hoffmeister D."/>
            <person name="Schwenk D."/>
            <person name="Hadar Y."/>
            <person name="Yarden O."/>
            <person name="de Vries R.P."/>
            <person name="Wiebenga A."/>
            <person name="Stenlid J."/>
            <person name="Eastwood D."/>
            <person name="Grigoriev I.V."/>
            <person name="Berka R.M."/>
            <person name="Blanchette R.A."/>
            <person name="Kersten P."/>
            <person name="Martinez A.T."/>
            <person name="Vicuna R."/>
            <person name="Cullen D."/>
        </authorList>
    </citation>
    <scope>NUCLEOTIDE SEQUENCE [LARGE SCALE GENOMIC DNA]</scope>
    <source>
        <strain evidence="2 3">B</strain>
    </source>
</reference>
<dbReference type="GO" id="GO:0000731">
    <property type="term" value="P:DNA synthesis involved in DNA repair"/>
    <property type="evidence" value="ECO:0007669"/>
    <property type="project" value="InterPro"/>
</dbReference>
<gene>
    <name evidence="2" type="ORF">CERSUDRAFT_112972</name>
</gene>
<feature type="region of interest" description="Disordered" evidence="1">
    <location>
        <begin position="1"/>
        <end position="96"/>
    </location>
</feature>
<dbReference type="GO" id="GO:0006261">
    <property type="term" value="P:DNA-templated DNA replication"/>
    <property type="evidence" value="ECO:0007669"/>
    <property type="project" value="TreeGrafter"/>
</dbReference>
<protein>
    <recommendedName>
        <fullName evidence="4">DNA polymerase delta subunit 4</fullName>
    </recommendedName>
</protein>
<evidence type="ECO:0008006" key="4">
    <source>
        <dbReference type="Google" id="ProtNLM"/>
    </source>
</evidence>
<proteinExistence type="predicted"/>
<feature type="compositionally biased region" description="Basic and acidic residues" evidence="1">
    <location>
        <begin position="73"/>
        <end position="96"/>
    </location>
</feature>
<keyword evidence="3" id="KW-1185">Reference proteome</keyword>
<accession>M2QQH6</accession>
<dbReference type="GO" id="GO:0043625">
    <property type="term" value="C:delta DNA polymerase complex"/>
    <property type="evidence" value="ECO:0007669"/>
    <property type="project" value="TreeGrafter"/>
</dbReference>
<dbReference type="AlphaFoldDB" id="M2QQH6"/>
<dbReference type="STRING" id="914234.M2QQH6"/>
<feature type="compositionally biased region" description="Basic residues" evidence="1">
    <location>
        <begin position="116"/>
        <end position="126"/>
    </location>
</feature>
<dbReference type="OrthoDB" id="337486at2759"/>
<organism evidence="2 3">
    <name type="scientific">Ceriporiopsis subvermispora (strain B)</name>
    <name type="common">White-rot fungus</name>
    <name type="synonym">Gelatoporia subvermispora</name>
    <dbReference type="NCBI Taxonomy" id="914234"/>
    <lineage>
        <taxon>Eukaryota</taxon>
        <taxon>Fungi</taxon>
        <taxon>Dikarya</taxon>
        <taxon>Basidiomycota</taxon>
        <taxon>Agaricomycotina</taxon>
        <taxon>Agaricomycetes</taxon>
        <taxon>Polyporales</taxon>
        <taxon>Gelatoporiaceae</taxon>
        <taxon>Gelatoporia</taxon>
    </lineage>
</organism>
<evidence type="ECO:0000313" key="2">
    <source>
        <dbReference type="EMBL" id="EMD39333.1"/>
    </source>
</evidence>
<sequence length="237" mass="26565">MKQGTLGFAASKRSSSANNLPEKDSKLARASTSAAPSSASPEVADPIEIFDSDEDDDPIVDEAPVTPRTPAGRKADRGEPSPKRRKTEKSGARTRVFDLRDSIENVESDDEVEMKAKRKRGKGRRKANTEVEEEPVKTERLVVKVEKGTPESWRRHYGVVREKMGHLQPIHAKGETMIHHILRVFDLSYEYGPCIGVTRMQRWERAEVLGLKPPPEVKEILESKGPEFSESVFYGEV</sequence>
<dbReference type="GO" id="GO:0003887">
    <property type="term" value="F:DNA-directed DNA polymerase activity"/>
    <property type="evidence" value="ECO:0007669"/>
    <property type="project" value="TreeGrafter"/>
</dbReference>
<evidence type="ECO:0000313" key="3">
    <source>
        <dbReference type="Proteomes" id="UP000016930"/>
    </source>
</evidence>
<dbReference type="Proteomes" id="UP000016930">
    <property type="component" value="Unassembled WGS sequence"/>
</dbReference>